<gene>
    <name evidence="2" type="ORF">SAMN04487926_14154</name>
</gene>
<evidence type="ECO:0000313" key="3">
    <source>
        <dbReference type="Proteomes" id="UP000198900"/>
    </source>
</evidence>
<dbReference type="EMBL" id="FNDI01000041">
    <property type="protein sequence ID" value="SDJ29462.1"/>
    <property type="molecule type" value="Genomic_DNA"/>
</dbReference>
<accession>A0A7Z7BI54</accession>
<name>A0A7Z7BI54_9BURK</name>
<reference evidence="2" key="1">
    <citation type="submission" date="2016-10" db="EMBL/GenBank/DDBJ databases">
        <authorList>
            <person name="Varghese N."/>
            <person name="Submissions S."/>
        </authorList>
    </citation>
    <scope>NUCLEOTIDE SEQUENCE [LARGE SCALE GENOMIC DNA]</scope>
    <source>
        <strain evidence="2">YR281</strain>
    </source>
</reference>
<evidence type="ECO:0000256" key="1">
    <source>
        <dbReference type="SAM" id="MobiDB-lite"/>
    </source>
</evidence>
<feature type="compositionally biased region" description="Basic and acidic residues" evidence="1">
    <location>
        <begin position="38"/>
        <end position="63"/>
    </location>
</feature>
<feature type="region of interest" description="Disordered" evidence="1">
    <location>
        <begin position="27"/>
        <end position="63"/>
    </location>
</feature>
<organism evidence="2 3">
    <name type="scientific">Paraburkholderia steynii</name>
    <dbReference type="NCBI Taxonomy" id="1245441"/>
    <lineage>
        <taxon>Bacteria</taxon>
        <taxon>Pseudomonadati</taxon>
        <taxon>Pseudomonadota</taxon>
        <taxon>Betaproteobacteria</taxon>
        <taxon>Burkholderiales</taxon>
        <taxon>Burkholderiaceae</taxon>
        <taxon>Paraburkholderia</taxon>
    </lineage>
</organism>
<dbReference type="AlphaFoldDB" id="A0A7Z7BI54"/>
<proteinExistence type="predicted"/>
<comment type="caution">
    <text evidence="2">The sequence shown here is derived from an EMBL/GenBank/DDBJ whole genome shotgun (WGS) entry which is preliminary data.</text>
</comment>
<evidence type="ECO:0000313" key="2">
    <source>
        <dbReference type="EMBL" id="SDJ29462.1"/>
    </source>
</evidence>
<dbReference type="Proteomes" id="UP000198900">
    <property type="component" value="Unassembled WGS sequence"/>
</dbReference>
<protein>
    <submittedName>
        <fullName evidence="2">Uncharacterized protein</fullName>
    </submittedName>
</protein>
<keyword evidence="3" id="KW-1185">Reference proteome</keyword>
<sequence>MTLVMKLELLQCRYPCAHFKHPQHKLLTRPFGQQASTAERHSSHNESREDQRRGKMLERLPIS</sequence>